<evidence type="ECO:0000313" key="2">
    <source>
        <dbReference type="EMBL" id="KAK1154365.1"/>
    </source>
</evidence>
<dbReference type="Pfam" id="PF10521">
    <property type="entry name" value="Tti2"/>
    <property type="match status" value="1"/>
</dbReference>
<reference evidence="2" key="1">
    <citation type="submission" date="2022-02" db="EMBL/GenBank/DDBJ databases">
        <title>Atlantic sturgeon de novo genome assembly.</title>
        <authorList>
            <person name="Stock M."/>
            <person name="Klopp C."/>
            <person name="Guiguen Y."/>
            <person name="Cabau C."/>
            <person name="Parinello H."/>
            <person name="Santidrian Yebra-Pimentel E."/>
            <person name="Kuhl H."/>
            <person name="Dirks R.P."/>
            <person name="Guessner J."/>
            <person name="Wuertz S."/>
            <person name="Du K."/>
            <person name="Schartl M."/>
        </authorList>
    </citation>
    <scope>NUCLEOTIDE SEQUENCE</scope>
    <source>
        <strain evidence="2">STURGEONOMICS-FGT-2020</strain>
        <tissue evidence="2">Whole blood</tissue>
    </source>
</reference>
<organism evidence="2 3">
    <name type="scientific">Acipenser oxyrinchus oxyrinchus</name>
    <dbReference type="NCBI Taxonomy" id="40147"/>
    <lineage>
        <taxon>Eukaryota</taxon>
        <taxon>Metazoa</taxon>
        <taxon>Chordata</taxon>
        <taxon>Craniata</taxon>
        <taxon>Vertebrata</taxon>
        <taxon>Euteleostomi</taxon>
        <taxon>Actinopterygii</taxon>
        <taxon>Chondrostei</taxon>
        <taxon>Acipenseriformes</taxon>
        <taxon>Acipenseridae</taxon>
        <taxon>Acipenser</taxon>
    </lineage>
</organism>
<dbReference type="GO" id="GO:0110078">
    <property type="term" value="C:TTT Hsp90 cochaperone complex"/>
    <property type="evidence" value="ECO:0007669"/>
    <property type="project" value="InterPro"/>
</dbReference>
<dbReference type="GO" id="GO:0005829">
    <property type="term" value="C:cytosol"/>
    <property type="evidence" value="ECO:0007669"/>
    <property type="project" value="TreeGrafter"/>
</dbReference>
<dbReference type="EMBL" id="JAGXEW010000036">
    <property type="protein sequence ID" value="KAK1154365.1"/>
    <property type="molecule type" value="Genomic_DNA"/>
</dbReference>
<name>A0AAD8FRA2_ACIOX</name>
<sequence length="521" mass="58179">MDLPEILNRLQLSGETKAPSPSLLPGPPVATVLSQIQELLQAGKSSKPKEDILQDVMRLFETADSLWLFSSCCHSEGSDLGKVYVGFTGELVQYAALPCCETDSGELCESWYSSVPGKACTVAGVLLRLVRRLGAANVVLPCGSTAAPVRSLVRKLLPPVFVFSAAHMQGLPWTDAQSELAARELLAASVQTAGCETLTELLCGKTSGDDEGILGPVLELLKPEMKKETWKLNQATKHVFSWTLIQVSRPWLCSYLDWVFPPSLLISDDYRTENKVLGVHCLHHIVLNVPAAALRQFNRAQVLYHALFNHLYTPEAHLIQAVLPCLLDLLSVLEKPPQKAGDPRKATRYDEVLSLVLTHMEMEHKIPLRRVYARNIPPFIDRLGIVIVRHLKRLERVIVGYLEVYDGPEEVARLYTLQALENTIQHAWPRMASRLDVLVKSLLRLIYDVCTDCSPTPQAVREDLLQRAAHCLILLHRCCDHKLQAVLAGIHSTCPDTRVLECIEKIQQDVRRQEANVEWSN</sequence>
<comment type="similarity">
    <text evidence="1">Belongs to the TTI2 family.</text>
</comment>
<dbReference type="InterPro" id="IPR018870">
    <property type="entry name" value="Tti2"/>
</dbReference>
<keyword evidence="3" id="KW-1185">Reference proteome</keyword>
<dbReference type="PANTHER" id="PTHR32226:SF2">
    <property type="entry name" value="TELO2-INTERACTING PROTEIN 2"/>
    <property type="match status" value="1"/>
</dbReference>
<accession>A0AAD8FRA2</accession>
<dbReference type="AlphaFoldDB" id="A0AAD8FRA2"/>
<dbReference type="InterPro" id="IPR016024">
    <property type="entry name" value="ARM-type_fold"/>
</dbReference>
<protein>
    <submittedName>
        <fullName evidence="2">TELO2-interacting protein 2-like</fullName>
    </submittedName>
</protein>
<comment type="caution">
    <text evidence="2">The sequence shown here is derived from an EMBL/GenBank/DDBJ whole genome shotgun (WGS) entry which is preliminary data.</text>
</comment>
<evidence type="ECO:0000313" key="3">
    <source>
        <dbReference type="Proteomes" id="UP001230051"/>
    </source>
</evidence>
<gene>
    <name evidence="2" type="primary">TTI2</name>
    <name evidence="2" type="ORF">AOXY_G28695</name>
</gene>
<dbReference type="Proteomes" id="UP001230051">
    <property type="component" value="Unassembled WGS sequence"/>
</dbReference>
<evidence type="ECO:0000256" key="1">
    <source>
        <dbReference type="ARBA" id="ARBA00034736"/>
    </source>
</evidence>
<dbReference type="SUPFAM" id="SSF48371">
    <property type="entry name" value="ARM repeat"/>
    <property type="match status" value="1"/>
</dbReference>
<proteinExistence type="inferred from homology"/>
<dbReference type="PANTHER" id="PTHR32226">
    <property type="entry name" value="TELO2-INTERACTING PROTEIN 2"/>
    <property type="match status" value="1"/>
</dbReference>
<dbReference type="GO" id="GO:0005634">
    <property type="term" value="C:nucleus"/>
    <property type="evidence" value="ECO:0007669"/>
    <property type="project" value="TreeGrafter"/>
</dbReference>